<comment type="caution">
    <text evidence="1">The sequence shown here is derived from an EMBL/GenBank/DDBJ whole genome shotgun (WGS) entry which is preliminary data.</text>
</comment>
<accession>A0A1Q8CDS0</accession>
<dbReference type="Proteomes" id="UP000185596">
    <property type="component" value="Unassembled WGS sequence"/>
</dbReference>
<evidence type="ECO:0000313" key="1">
    <source>
        <dbReference type="EMBL" id="OLF12503.1"/>
    </source>
</evidence>
<protein>
    <submittedName>
        <fullName evidence="1">Uncharacterized protein</fullName>
    </submittedName>
</protein>
<organism evidence="1 2">
    <name type="scientific">Actinophytocola xanthii</name>
    <dbReference type="NCBI Taxonomy" id="1912961"/>
    <lineage>
        <taxon>Bacteria</taxon>
        <taxon>Bacillati</taxon>
        <taxon>Actinomycetota</taxon>
        <taxon>Actinomycetes</taxon>
        <taxon>Pseudonocardiales</taxon>
        <taxon>Pseudonocardiaceae</taxon>
    </lineage>
</organism>
<proteinExistence type="predicted"/>
<gene>
    <name evidence="1" type="ORF">BU204_28765</name>
</gene>
<dbReference type="AlphaFoldDB" id="A0A1Q8CDS0"/>
<sequence>MMVMFGVLGLLVVVVGGFAVWFYAIRDPLKGEDFYKFHVEQKWAWQLTMTPEQEKALMAGLEAFDDDEGCYPMREEGVLRVYDPMMLISLFSLAEQFVAMGPAAMRDPARAVRELVTRAAQSEVDGVLHLSGQWLGDTDTVDGMDKYEFTDALMAATHAQGVDCEFAGGFADENRGFATMGVLARSPGHVRQLYDDAHALAGEPRELRNRLDVVLDVMEPENPEYVAAFERAEAEKSKYVNTVMFCFERVVEQYRAARPHLRYAEPSDVLSVVMGRMLEHHLPGCTWTRPPSPEQHSLALAVLRNR</sequence>
<name>A0A1Q8CDS0_9PSEU</name>
<evidence type="ECO:0000313" key="2">
    <source>
        <dbReference type="Proteomes" id="UP000185596"/>
    </source>
</evidence>
<dbReference type="STRING" id="1912961.BU204_28765"/>
<dbReference type="EMBL" id="MSIE01000060">
    <property type="protein sequence ID" value="OLF12503.1"/>
    <property type="molecule type" value="Genomic_DNA"/>
</dbReference>
<keyword evidence="2" id="KW-1185">Reference proteome</keyword>
<reference evidence="1 2" key="1">
    <citation type="submission" date="2016-12" db="EMBL/GenBank/DDBJ databases">
        <title>The draft genome sequence of Actinophytocola sp. 11-183.</title>
        <authorList>
            <person name="Wang W."/>
            <person name="Yuan L."/>
        </authorList>
    </citation>
    <scope>NUCLEOTIDE SEQUENCE [LARGE SCALE GENOMIC DNA]</scope>
    <source>
        <strain evidence="1 2">11-183</strain>
    </source>
</reference>